<dbReference type="EMBL" id="LR796233">
    <property type="protein sequence ID" value="CAB4129159.1"/>
    <property type="molecule type" value="Genomic_DNA"/>
</dbReference>
<organism evidence="1">
    <name type="scientific">uncultured Caudovirales phage</name>
    <dbReference type="NCBI Taxonomy" id="2100421"/>
    <lineage>
        <taxon>Viruses</taxon>
        <taxon>Duplodnaviria</taxon>
        <taxon>Heunggongvirae</taxon>
        <taxon>Uroviricota</taxon>
        <taxon>Caudoviricetes</taxon>
        <taxon>Peduoviridae</taxon>
        <taxon>Maltschvirus</taxon>
        <taxon>Maltschvirus maltsch</taxon>
    </lineage>
</organism>
<sequence>MQKKARSILDELDTLLVHKDRENLVESRATHVIQGAINLINYIRENYDAEAAGELERRLINSIRTQEPEKFKRGVRRMRGEG</sequence>
<protein>
    <submittedName>
        <fullName evidence="1">Uncharacterized protein</fullName>
    </submittedName>
</protein>
<accession>A0A6J5LBR7</accession>
<reference evidence="1" key="1">
    <citation type="submission" date="2020-04" db="EMBL/GenBank/DDBJ databases">
        <authorList>
            <person name="Chiriac C."/>
            <person name="Salcher M."/>
            <person name="Ghai R."/>
            <person name="Kavagutti S V."/>
        </authorList>
    </citation>
    <scope>NUCLEOTIDE SEQUENCE</scope>
</reference>
<proteinExistence type="predicted"/>
<gene>
    <name evidence="1" type="ORF">UFOVP112_257</name>
</gene>
<name>A0A6J5LBR7_9CAUD</name>
<evidence type="ECO:0000313" key="1">
    <source>
        <dbReference type="EMBL" id="CAB4129159.1"/>
    </source>
</evidence>